<name>A0ABS6ICH7_9HYPH</name>
<gene>
    <name evidence="2" type="ORF">KQ910_00970</name>
</gene>
<keyword evidence="2" id="KW-0378">Hydrolase</keyword>
<dbReference type="Proteomes" id="UP000727907">
    <property type="component" value="Unassembled WGS sequence"/>
</dbReference>
<dbReference type="Pfam" id="PF12697">
    <property type="entry name" value="Abhydrolase_6"/>
    <property type="match status" value="1"/>
</dbReference>
<organism evidence="2 3">
    <name type="scientific">Reyranella humidisoli</name>
    <dbReference type="NCBI Taxonomy" id="2849149"/>
    <lineage>
        <taxon>Bacteria</taxon>
        <taxon>Pseudomonadati</taxon>
        <taxon>Pseudomonadota</taxon>
        <taxon>Alphaproteobacteria</taxon>
        <taxon>Hyphomicrobiales</taxon>
        <taxon>Reyranellaceae</taxon>
        <taxon>Reyranella</taxon>
    </lineage>
</organism>
<evidence type="ECO:0000259" key="1">
    <source>
        <dbReference type="Pfam" id="PF12697"/>
    </source>
</evidence>
<evidence type="ECO:0000313" key="3">
    <source>
        <dbReference type="Proteomes" id="UP000727907"/>
    </source>
</evidence>
<evidence type="ECO:0000313" key="2">
    <source>
        <dbReference type="EMBL" id="MBU8872309.1"/>
    </source>
</evidence>
<protein>
    <submittedName>
        <fullName evidence="2">Alpha/beta hydrolase</fullName>
    </submittedName>
</protein>
<reference evidence="2 3" key="1">
    <citation type="submission" date="2021-06" db="EMBL/GenBank/DDBJ databases">
        <authorList>
            <person name="Lee D.H."/>
        </authorList>
    </citation>
    <scope>NUCLEOTIDE SEQUENCE [LARGE SCALE GENOMIC DNA]</scope>
    <source>
        <strain evidence="2 3">MMS21-HV4-11</strain>
    </source>
</reference>
<keyword evidence="3" id="KW-1185">Reference proteome</keyword>
<dbReference type="PANTHER" id="PTHR37017:SF11">
    <property type="entry name" value="ESTERASE_LIPASE_THIOESTERASE DOMAIN-CONTAINING PROTEIN"/>
    <property type="match status" value="1"/>
</dbReference>
<dbReference type="InterPro" id="IPR052897">
    <property type="entry name" value="Sec-Metab_Biosynth_Hydrolase"/>
</dbReference>
<feature type="domain" description="AB hydrolase-1" evidence="1">
    <location>
        <begin position="4"/>
        <end position="226"/>
    </location>
</feature>
<dbReference type="EMBL" id="JAHOPB010000001">
    <property type="protein sequence ID" value="MBU8872309.1"/>
    <property type="molecule type" value="Genomic_DNA"/>
</dbReference>
<accession>A0ABS6ICH7</accession>
<dbReference type="GO" id="GO:0016787">
    <property type="term" value="F:hydrolase activity"/>
    <property type="evidence" value="ECO:0007669"/>
    <property type="project" value="UniProtKB-KW"/>
</dbReference>
<proteinExistence type="predicted"/>
<comment type="caution">
    <text evidence="2">The sequence shown here is derived from an EMBL/GenBank/DDBJ whole genome shotgun (WGS) entry which is preliminary data.</text>
</comment>
<dbReference type="InterPro" id="IPR000073">
    <property type="entry name" value="AB_hydrolase_1"/>
</dbReference>
<dbReference type="PANTHER" id="PTHR37017">
    <property type="entry name" value="AB HYDROLASE-1 DOMAIN-CONTAINING PROTEIN-RELATED"/>
    <property type="match status" value="1"/>
</dbReference>
<dbReference type="RefSeq" id="WP_216956143.1">
    <property type="nucleotide sequence ID" value="NZ_JAHOPB010000001.1"/>
</dbReference>
<sequence>MANIVLAHGAWSAAWAWKKMRPLLQEAGHQFFAPTYTGLGARAHLASPSVDLSTHIEDIVAEIEFEDLNDVVLFGHSYGGMVATGVADRISSRLARIVYIDAFAPRDGQSLFDLVGPKAEGNMRKGAEKDGDGWKLPVNPMPPDTSPEDVAWASPRRRPQPIKTFEQRIKLESKEPLPPRDYIYATRNGPGDPFRQFADRARSEAGWTCHELDTSHNPHITCPNEFMALLTRIMAGGK</sequence>